<name>A0AAV9H0E6_9PEZI</name>
<protein>
    <submittedName>
        <fullName evidence="2">Uncharacterized protein</fullName>
    </submittedName>
</protein>
<keyword evidence="1" id="KW-0732">Signal</keyword>
<sequence length="212" mass="23303">MNLLIILTLNFLTLSHALPSTSPQPNPLPELNSPCGPDIGDCPGTLTCIPLSQNCTVWRIDEYSGRPPCRGTCQDIDIARQKVYTLCGGWRRMDDCNEAVEQCVADPRHDGACGPACDGPGICLPKGDVCGWDTGRTCGEGRECFFGGEDVWPNGVPGSRKGCQEWEAEDGTWVKQCQGQCLPLRFGSDTYEKTGREEIITDRWDGWQESEE</sequence>
<evidence type="ECO:0000256" key="1">
    <source>
        <dbReference type="SAM" id="SignalP"/>
    </source>
</evidence>
<feature type="chain" id="PRO_5043642396" evidence="1">
    <location>
        <begin position="18"/>
        <end position="212"/>
    </location>
</feature>
<reference evidence="2" key="2">
    <citation type="submission" date="2023-05" db="EMBL/GenBank/DDBJ databases">
        <authorList>
            <consortium name="Lawrence Berkeley National Laboratory"/>
            <person name="Steindorff A."/>
            <person name="Hensen N."/>
            <person name="Bonometti L."/>
            <person name="Westerberg I."/>
            <person name="Brannstrom I.O."/>
            <person name="Guillou S."/>
            <person name="Cros-Aarteil S."/>
            <person name="Calhoun S."/>
            <person name="Haridas S."/>
            <person name="Kuo A."/>
            <person name="Mondo S."/>
            <person name="Pangilinan J."/>
            <person name="Riley R."/>
            <person name="Labutti K."/>
            <person name="Andreopoulos B."/>
            <person name="Lipzen A."/>
            <person name="Chen C."/>
            <person name="Yanf M."/>
            <person name="Daum C."/>
            <person name="Ng V."/>
            <person name="Clum A."/>
            <person name="Ohm R."/>
            <person name="Martin F."/>
            <person name="Silar P."/>
            <person name="Natvig D."/>
            <person name="Lalanne C."/>
            <person name="Gautier V."/>
            <person name="Ament-Velasquez S.L."/>
            <person name="Kruys A."/>
            <person name="Hutchinson M.I."/>
            <person name="Powell A.J."/>
            <person name="Barry K."/>
            <person name="Miller A.N."/>
            <person name="Grigoriev I.V."/>
            <person name="Debuchy R."/>
            <person name="Gladieux P."/>
            <person name="Thoren M.H."/>
            <person name="Johannesson H."/>
        </authorList>
    </citation>
    <scope>NUCLEOTIDE SEQUENCE</scope>
    <source>
        <strain evidence="2">PSN243</strain>
    </source>
</reference>
<evidence type="ECO:0000313" key="2">
    <source>
        <dbReference type="EMBL" id="KAK4454534.1"/>
    </source>
</evidence>
<accession>A0AAV9H0E6</accession>
<proteinExistence type="predicted"/>
<organism evidence="2 3">
    <name type="scientific">Podospora aff. communis PSN243</name>
    <dbReference type="NCBI Taxonomy" id="3040156"/>
    <lineage>
        <taxon>Eukaryota</taxon>
        <taxon>Fungi</taxon>
        <taxon>Dikarya</taxon>
        <taxon>Ascomycota</taxon>
        <taxon>Pezizomycotina</taxon>
        <taxon>Sordariomycetes</taxon>
        <taxon>Sordariomycetidae</taxon>
        <taxon>Sordariales</taxon>
        <taxon>Podosporaceae</taxon>
        <taxon>Podospora</taxon>
    </lineage>
</organism>
<feature type="signal peptide" evidence="1">
    <location>
        <begin position="1"/>
        <end position="17"/>
    </location>
</feature>
<reference evidence="2" key="1">
    <citation type="journal article" date="2023" name="Mol. Phylogenet. Evol.">
        <title>Genome-scale phylogeny and comparative genomics of the fungal order Sordariales.</title>
        <authorList>
            <person name="Hensen N."/>
            <person name="Bonometti L."/>
            <person name="Westerberg I."/>
            <person name="Brannstrom I.O."/>
            <person name="Guillou S."/>
            <person name="Cros-Aarteil S."/>
            <person name="Calhoun S."/>
            <person name="Haridas S."/>
            <person name="Kuo A."/>
            <person name="Mondo S."/>
            <person name="Pangilinan J."/>
            <person name="Riley R."/>
            <person name="LaButti K."/>
            <person name="Andreopoulos B."/>
            <person name="Lipzen A."/>
            <person name="Chen C."/>
            <person name="Yan M."/>
            <person name="Daum C."/>
            <person name="Ng V."/>
            <person name="Clum A."/>
            <person name="Steindorff A."/>
            <person name="Ohm R.A."/>
            <person name="Martin F."/>
            <person name="Silar P."/>
            <person name="Natvig D.O."/>
            <person name="Lalanne C."/>
            <person name="Gautier V."/>
            <person name="Ament-Velasquez S.L."/>
            <person name="Kruys A."/>
            <person name="Hutchinson M.I."/>
            <person name="Powell A.J."/>
            <person name="Barry K."/>
            <person name="Miller A.N."/>
            <person name="Grigoriev I.V."/>
            <person name="Debuchy R."/>
            <person name="Gladieux P."/>
            <person name="Hiltunen Thoren M."/>
            <person name="Johannesson H."/>
        </authorList>
    </citation>
    <scope>NUCLEOTIDE SEQUENCE</scope>
    <source>
        <strain evidence="2">PSN243</strain>
    </source>
</reference>
<dbReference type="Proteomes" id="UP001321760">
    <property type="component" value="Unassembled WGS sequence"/>
</dbReference>
<dbReference type="EMBL" id="MU865916">
    <property type="protein sequence ID" value="KAK4454534.1"/>
    <property type="molecule type" value="Genomic_DNA"/>
</dbReference>
<dbReference type="AlphaFoldDB" id="A0AAV9H0E6"/>
<comment type="caution">
    <text evidence="2">The sequence shown here is derived from an EMBL/GenBank/DDBJ whole genome shotgun (WGS) entry which is preliminary data.</text>
</comment>
<evidence type="ECO:0000313" key="3">
    <source>
        <dbReference type="Proteomes" id="UP001321760"/>
    </source>
</evidence>
<keyword evidence="3" id="KW-1185">Reference proteome</keyword>
<gene>
    <name evidence="2" type="ORF">QBC34DRAFT_467965</name>
</gene>